<dbReference type="PATRIC" id="fig|1212765.3.peg.622"/>
<feature type="chain" id="PRO_5003708354" description="Ig-like domain-containing protein" evidence="1">
    <location>
        <begin position="20"/>
        <end position="128"/>
    </location>
</feature>
<dbReference type="STRING" id="1212765.MHLP_02760"/>
<proteinExistence type="predicted"/>
<name>I7C6I7_MYCHA</name>
<keyword evidence="3" id="KW-1185">Reference proteome</keyword>
<protein>
    <recommendedName>
        <fullName evidence="4">Ig-like domain-containing protein</fullName>
    </recommendedName>
</protein>
<dbReference type="HOGENOM" id="CLU_155846_0_0_14"/>
<evidence type="ECO:0000313" key="3">
    <source>
        <dbReference type="Proteomes" id="UP000006502"/>
    </source>
</evidence>
<dbReference type="KEGG" id="mhl:MHLP_02760"/>
<feature type="signal peptide" evidence="1">
    <location>
        <begin position="1"/>
        <end position="19"/>
    </location>
</feature>
<sequence>MGGLAKIAILLGAGGGVSAAVTPIVISSQNYNDQFRFTDLNGEKTTVILECVPQENKYSYPKVDKSTKTISCDYSADPNTLKNHWVSVYGNGVNTLHCSNKDGRDTDKLCYVKKFEKKSDGSISYIDN</sequence>
<gene>
    <name evidence="2" type="ordered locus">MHLP_02760</name>
</gene>
<organism evidence="2 3">
    <name type="scientific">Mycoplasma haematolamae (strain Purdue)</name>
    <dbReference type="NCBI Taxonomy" id="1212765"/>
    <lineage>
        <taxon>Bacteria</taxon>
        <taxon>Bacillati</taxon>
        <taxon>Mycoplasmatota</taxon>
        <taxon>Mollicutes</taxon>
        <taxon>Mycoplasmataceae</taxon>
        <taxon>Mycoplasma</taxon>
    </lineage>
</organism>
<reference evidence="3" key="2">
    <citation type="submission" date="2012-07" db="EMBL/GenBank/DDBJ databases">
        <title>Complete genome sequence of 'Candidatus Mycoplasma haemolamae'.</title>
        <authorList>
            <person name="Guimaraes A.M.S."/>
            <person name="Toth B."/>
            <person name="Santos A.P."/>
            <person name="Nascimento N.C."/>
            <person name="Sojka J.E."/>
            <person name="Messick J.B."/>
        </authorList>
    </citation>
    <scope>NUCLEOTIDE SEQUENCE [LARGE SCALE GENOMIC DNA]</scope>
    <source>
        <strain evidence="3">Purdue</strain>
    </source>
</reference>
<keyword evidence="1" id="KW-0732">Signal</keyword>
<evidence type="ECO:0000256" key="1">
    <source>
        <dbReference type="SAM" id="SignalP"/>
    </source>
</evidence>
<accession>I7C6I7</accession>
<dbReference type="AlphaFoldDB" id="I7C6I7"/>
<reference evidence="2 3" key="1">
    <citation type="journal article" date="2012" name="J. Bacteriol.">
        <title>Genome Sequence of "Candidatus Mycoplasma haemolamae" Strain Purdue, a Red Blood Cell Pathogen of Alpacas (Vicugna pacos) and Llamas (Lama glama).</title>
        <authorList>
            <person name="Guimaraes A.M."/>
            <person name="Toth B."/>
            <person name="Santos A.P."/>
            <person name="do Nascimento N.C."/>
            <person name="Kritchevsky J.E."/>
            <person name="Messick J.B."/>
        </authorList>
    </citation>
    <scope>NUCLEOTIDE SEQUENCE [LARGE SCALE GENOMIC DNA]</scope>
    <source>
        <strain evidence="2 3">Purdue</strain>
    </source>
</reference>
<evidence type="ECO:0008006" key="4">
    <source>
        <dbReference type="Google" id="ProtNLM"/>
    </source>
</evidence>
<dbReference type="Proteomes" id="UP000006502">
    <property type="component" value="Chromosome"/>
</dbReference>
<evidence type="ECO:0000313" key="2">
    <source>
        <dbReference type="EMBL" id="AFO52132.1"/>
    </source>
</evidence>
<dbReference type="EMBL" id="CP003731">
    <property type="protein sequence ID" value="AFO52132.1"/>
    <property type="molecule type" value="Genomic_DNA"/>
</dbReference>